<evidence type="ECO:0000259" key="2">
    <source>
        <dbReference type="PROSITE" id="PS50853"/>
    </source>
</evidence>
<proteinExistence type="predicted"/>
<name>A0A3R7MHX7_PENVA</name>
<gene>
    <name evidence="3" type="ORF">C7M84_019990</name>
</gene>
<dbReference type="PROSITE" id="PS50853">
    <property type="entry name" value="FN3"/>
    <property type="match status" value="4"/>
</dbReference>
<feature type="domain" description="Fibronectin type-III" evidence="2">
    <location>
        <begin position="299"/>
        <end position="388"/>
    </location>
</feature>
<organism evidence="3 4">
    <name type="scientific">Penaeus vannamei</name>
    <name type="common">Whiteleg shrimp</name>
    <name type="synonym">Litopenaeus vannamei</name>
    <dbReference type="NCBI Taxonomy" id="6689"/>
    <lineage>
        <taxon>Eukaryota</taxon>
        <taxon>Metazoa</taxon>
        <taxon>Ecdysozoa</taxon>
        <taxon>Arthropoda</taxon>
        <taxon>Crustacea</taxon>
        <taxon>Multicrustacea</taxon>
        <taxon>Malacostraca</taxon>
        <taxon>Eumalacostraca</taxon>
        <taxon>Eucarida</taxon>
        <taxon>Decapoda</taxon>
        <taxon>Dendrobranchiata</taxon>
        <taxon>Penaeoidea</taxon>
        <taxon>Penaeidae</taxon>
        <taxon>Penaeus</taxon>
    </lineage>
</organism>
<evidence type="ECO:0000313" key="4">
    <source>
        <dbReference type="Proteomes" id="UP000283509"/>
    </source>
</evidence>
<feature type="domain" description="Fibronectin type-III" evidence="2">
    <location>
        <begin position="9"/>
        <end position="104"/>
    </location>
</feature>
<dbReference type="SMART" id="SM00060">
    <property type="entry name" value="FN3"/>
    <property type="match status" value="4"/>
</dbReference>
<dbReference type="Gene3D" id="2.60.40.10">
    <property type="entry name" value="Immunoglobulins"/>
    <property type="match status" value="4"/>
</dbReference>
<comment type="caution">
    <text evidence="3">The sequence shown here is derived from an EMBL/GenBank/DDBJ whole genome shotgun (WGS) entry which is preliminary data.</text>
</comment>
<keyword evidence="4" id="KW-1185">Reference proteome</keyword>
<dbReference type="InterPro" id="IPR013783">
    <property type="entry name" value="Ig-like_fold"/>
</dbReference>
<dbReference type="InterPro" id="IPR050991">
    <property type="entry name" value="ECM_Regulatory_Proteins"/>
</dbReference>
<feature type="domain" description="Fibronectin type-III" evidence="2">
    <location>
        <begin position="203"/>
        <end position="298"/>
    </location>
</feature>
<dbReference type="CDD" id="cd00063">
    <property type="entry name" value="FN3"/>
    <property type="match status" value="4"/>
</dbReference>
<reference evidence="3 4" key="1">
    <citation type="submission" date="2018-04" db="EMBL/GenBank/DDBJ databases">
        <authorList>
            <person name="Zhang X."/>
            <person name="Yuan J."/>
            <person name="Li F."/>
            <person name="Xiang J."/>
        </authorList>
    </citation>
    <scope>NUCLEOTIDE SEQUENCE [LARGE SCALE GENOMIC DNA]</scope>
    <source>
        <tissue evidence="3">Muscle</tissue>
    </source>
</reference>
<evidence type="ECO:0000313" key="3">
    <source>
        <dbReference type="EMBL" id="ROT62175.1"/>
    </source>
</evidence>
<dbReference type="AlphaFoldDB" id="A0A3R7MHX7"/>
<dbReference type="Pfam" id="PF00041">
    <property type="entry name" value="fn3"/>
    <property type="match status" value="4"/>
</dbReference>
<dbReference type="SUPFAM" id="SSF49265">
    <property type="entry name" value="Fibronectin type III"/>
    <property type="match status" value="2"/>
</dbReference>
<dbReference type="OrthoDB" id="6430956at2759"/>
<dbReference type="STRING" id="6689.A0A3R7MHX7"/>
<dbReference type="Proteomes" id="UP000283509">
    <property type="component" value="Unassembled WGS sequence"/>
</dbReference>
<dbReference type="EMBL" id="QCYY01003784">
    <property type="protein sequence ID" value="ROT62175.1"/>
    <property type="molecule type" value="Genomic_DNA"/>
</dbReference>
<dbReference type="PANTHER" id="PTHR46708">
    <property type="entry name" value="TENASCIN"/>
    <property type="match status" value="1"/>
</dbReference>
<evidence type="ECO:0000256" key="1">
    <source>
        <dbReference type="ARBA" id="ARBA00022737"/>
    </source>
</evidence>
<feature type="domain" description="Fibronectin type-III" evidence="2">
    <location>
        <begin position="111"/>
        <end position="200"/>
    </location>
</feature>
<keyword evidence="1" id="KW-0677">Repeat</keyword>
<dbReference type="InterPro" id="IPR003961">
    <property type="entry name" value="FN3_dom"/>
</dbReference>
<reference evidence="3 4" key="2">
    <citation type="submission" date="2019-01" db="EMBL/GenBank/DDBJ databases">
        <title>The decoding of complex shrimp genome reveals the adaptation for benthos swimmer, frequently molting mechanism and breeding impact on genome.</title>
        <authorList>
            <person name="Sun Y."/>
            <person name="Gao Y."/>
            <person name="Yu Y."/>
        </authorList>
    </citation>
    <scope>NUCLEOTIDE SEQUENCE [LARGE SCALE GENOMIC DNA]</scope>
    <source>
        <tissue evidence="3">Muscle</tissue>
    </source>
</reference>
<sequence>MALSEASCAPANVTAECVPDASDSLIVTWEEPNPLECDVTHYTVSWLPIPGKDSWQQEDTNDTQITLGGLDFYRSYNVCVEAHTNTSVAGAGDLVCDVGTTDKPECPAQEAAANVTVSEVPREPRQLHVAWDIPATATYCPIDHIRLTYREKENLTTGGHQLSADVTDYTIGDLRPCTLYEVSVIAVINEAGVQDETWNVGVTGGNVIADLAFNKSDSLYVTWEEPNPLECDVTYYTVSCQPVSGSVPLPPKDTNTTQMTVTGLDPFRSYNVCVAANTDAGAGDLACDIGTTDEAVPGAPVNLAATATTPESILVSWATPEDPNGVITNYSVSWECAGGNSASAVVGAAPYNITGLSPCSSCAVAVRAATAKGFGNATVLEATSGKARRWRCAGAAWACVRVSMGLSEG</sequence>
<dbReference type="PANTHER" id="PTHR46708:SF2">
    <property type="entry name" value="FIBRONECTIN TYPE-III DOMAIN-CONTAINING PROTEIN"/>
    <property type="match status" value="1"/>
</dbReference>
<accession>A0A3R7MHX7</accession>
<dbReference type="InterPro" id="IPR036116">
    <property type="entry name" value="FN3_sf"/>
</dbReference>
<protein>
    <submittedName>
        <fullName evidence="3">Phosphotidylinositol phosphatase PTPRQ</fullName>
    </submittedName>
</protein>